<dbReference type="SUPFAM" id="SSF161098">
    <property type="entry name" value="MetI-like"/>
    <property type="match status" value="1"/>
</dbReference>
<proteinExistence type="inferred from homology"/>
<dbReference type="GO" id="GO:0005886">
    <property type="term" value="C:plasma membrane"/>
    <property type="evidence" value="ECO:0007669"/>
    <property type="project" value="UniProtKB-SubCell"/>
</dbReference>
<evidence type="ECO:0000313" key="10">
    <source>
        <dbReference type="EMBL" id="PQJ30089.1"/>
    </source>
</evidence>
<dbReference type="InterPro" id="IPR000515">
    <property type="entry name" value="MetI-like"/>
</dbReference>
<dbReference type="InterPro" id="IPR035906">
    <property type="entry name" value="MetI-like_sf"/>
</dbReference>
<keyword evidence="3" id="KW-1003">Cell membrane</keyword>
<feature type="transmembrane region" description="Helical" evidence="7">
    <location>
        <begin position="402"/>
        <end position="427"/>
    </location>
</feature>
<evidence type="ECO:0000256" key="2">
    <source>
        <dbReference type="ARBA" id="ARBA00022448"/>
    </source>
</evidence>
<keyword evidence="11" id="KW-1185">Reference proteome</keyword>
<comment type="caution">
    <text evidence="10">The sequence shown here is derived from an EMBL/GenBank/DDBJ whole genome shotgun (WGS) entry which is preliminary data.</text>
</comment>
<keyword evidence="2 7" id="KW-0813">Transport</keyword>
<dbReference type="Proteomes" id="UP000239907">
    <property type="component" value="Unassembled WGS sequence"/>
</dbReference>
<feature type="transmembrane region" description="Helical" evidence="7">
    <location>
        <begin position="353"/>
        <end position="376"/>
    </location>
</feature>
<dbReference type="Pfam" id="PF00528">
    <property type="entry name" value="BPD_transp_1"/>
    <property type="match status" value="1"/>
</dbReference>
<feature type="transmembrane region" description="Helical" evidence="7">
    <location>
        <begin position="502"/>
        <end position="520"/>
    </location>
</feature>
<evidence type="ECO:0000256" key="8">
    <source>
        <dbReference type="SAM" id="Coils"/>
    </source>
</evidence>
<evidence type="ECO:0000256" key="3">
    <source>
        <dbReference type="ARBA" id="ARBA00022475"/>
    </source>
</evidence>
<comment type="subcellular location">
    <subcellularLocation>
        <location evidence="1 7">Cell membrane</location>
        <topology evidence="1 7">Multi-pass membrane protein</topology>
    </subcellularLocation>
</comment>
<feature type="transmembrane region" description="Helical" evidence="7">
    <location>
        <begin position="321"/>
        <end position="341"/>
    </location>
</feature>
<feature type="coiled-coil region" evidence="8">
    <location>
        <begin position="195"/>
        <end position="222"/>
    </location>
</feature>
<dbReference type="EMBL" id="MQWA01000001">
    <property type="protein sequence ID" value="PQJ30089.1"/>
    <property type="molecule type" value="Genomic_DNA"/>
</dbReference>
<evidence type="ECO:0000313" key="11">
    <source>
        <dbReference type="Proteomes" id="UP000239907"/>
    </source>
</evidence>
<dbReference type="AlphaFoldDB" id="A0A2S7U4Z3"/>
<feature type="domain" description="ABC transmembrane type-1" evidence="9">
    <location>
        <begin position="314"/>
        <end position="524"/>
    </location>
</feature>
<comment type="similarity">
    <text evidence="7">Belongs to the binding-protein-dependent transport system permease family.</text>
</comment>
<dbReference type="Gene3D" id="1.10.3720.10">
    <property type="entry name" value="MetI-like"/>
    <property type="match status" value="1"/>
</dbReference>
<reference evidence="10 11" key="1">
    <citation type="submission" date="2016-12" db="EMBL/GenBank/DDBJ databases">
        <title>Study of bacterial adaptation to deep sea.</title>
        <authorList>
            <person name="Song J."/>
            <person name="Yoshizawa S."/>
            <person name="Kogure K."/>
        </authorList>
    </citation>
    <scope>NUCLEOTIDE SEQUENCE [LARGE SCALE GENOMIC DNA]</scope>
    <source>
        <strain evidence="10 11">SAORIC-165</strain>
    </source>
</reference>
<name>A0A2S7U4Z3_9BACT</name>
<dbReference type="RefSeq" id="WP_206018895.1">
    <property type="nucleotide sequence ID" value="NZ_MQWA01000001.1"/>
</dbReference>
<feature type="transmembrane region" description="Helical" evidence="7">
    <location>
        <begin position="43"/>
        <end position="62"/>
    </location>
</feature>
<evidence type="ECO:0000256" key="6">
    <source>
        <dbReference type="ARBA" id="ARBA00023136"/>
    </source>
</evidence>
<dbReference type="PROSITE" id="PS50928">
    <property type="entry name" value="ABC_TM1"/>
    <property type="match status" value="1"/>
</dbReference>
<protein>
    <submittedName>
        <fullName evidence="10">ABC transporter permease</fullName>
    </submittedName>
</protein>
<evidence type="ECO:0000256" key="5">
    <source>
        <dbReference type="ARBA" id="ARBA00022989"/>
    </source>
</evidence>
<accession>A0A2S7U4Z3</accession>
<dbReference type="PANTHER" id="PTHR30151">
    <property type="entry name" value="ALKANE SULFONATE ABC TRANSPORTER-RELATED, MEMBRANE SUBUNIT"/>
    <property type="match status" value="1"/>
</dbReference>
<keyword evidence="6 7" id="KW-0472">Membrane</keyword>
<keyword evidence="4 7" id="KW-0812">Transmembrane</keyword>
<keyword evidence="5 7" id="KW-1133">Transmembrane helix</keyword>
<feature type="transmembrane region" description="Helical" evidence="7">
    <location>
        <begin position="448"/>
        <end position="475"/>
    </location>
</feature>
<dbReference type="GO" id="GO:0055085">
    <property type="term" value="P:transmembrane transport"/>
    <property type="evidence" value="ECO:0007669"/>
    <property type="project" value="InterPro"/>
</dbReference>
<evidence type="ECO:0000256" key="7">
    <source>
        <dbReference type="RuleBase" id="RU363032"/>
    </source>
</evidence>
<dbReference type="PANTHER" id="PTHR30151:SF7">
    <property type="entry name" value="NITRATE IMPORT PERMEASE PROTEIN NRTB"/>
    <property type="match status" value="1"/>
</dbReference>
<keyword evidence="8" id="KW-0175">Coiled coil</keyword>
<evidence type="ECO:0000256" key="1">
    <source>
        <dbReference type="ARBA" id="ARBA00004651"/>
    </source>
</evidence>
<gene>
    <name evidence="10" type="ORF">BSZ32_17460</name>
</gene>
<sequence length="539" mass="59748">MKFTDKFKYTLLKVIDLSGMTFLSPVIRLCYGEEPKVQLQKIGQWILVPIAGVLAFLFLWHVTSGSIKTKSGTLPNPEQTWRGYKAINAHAERENLKMEAYDIVGEEREEMLADARLQLSLVAPRVVSTNAEVTRAKEAIEIETKALIEPLDTEYKEKKSEFKATALERKEFLILAAESLPLGNVEAYEKFLAEVKAAESHNEADKDELSLLKKEIDKIREIKSPDVADALNEQTLAAEEQQFLMKQIELLSDRNRAIQVEAATGKILDYKKDFLSLTGKDAYAKARTIAREQSRLSKMGDSSYAKPATIWYQVKRSVFCVFTGFLIGTAIAVPVGIFCGLNSTFMAAMTPFIAIFKPVSPIVWLPIALIVVSGLIPDPDNNPFIEFLWDLPFIGVYKINPAFIASAVTVALCSLWATLANTALGVASIDKDYINVARVLKLGFFARLFKIVIPSALPLIFAGLRISLGVGWMVLIAAELLSSSEGIGKFVWDQFNNGASDSLAKMMVVVFLVGIIGLILDRIMIVFQRLVTFEGTVSV</sequence>
<organism evidence="10 11">
    <name type="scientific">Rubritalea profundi</name>
    <dbReference type="NCBI Taxonomy" id="1658618"/>
    <lineage>
        <taxon>Bacteria</taxon>
        <taxon>Pseudomonadati</taxon>
        <taxon>Verrucomicrobiota</taxon>
        <taxon>Verrucomicrobiia</taxon>
        <taxon>Verrucomicrobiales</taxon>
        <taxon>Rubritaleaceae</taxon>
        <taxon>Rubritalea</taxon>
    </lineage>
</organism>
<dbReference type="CDD" id="cd06261">
    <property type="entry name" value="TM_PBP2"/>
    <property type="match status" value="1"/>
</dbReference>
<evidence type="ECO:0000256" key="4">
    <source>
        <dbReference type="ARBA" id="ARBA00022692"/>
    </source>
</evidence>
<evidence type="ECO:0000259" key="9">
    <source>
        <dbReference type="PROSITE" id="PS50928"/>
    </source>
</evidence>